<dbReference type="Proteomes" id="UP000735302">
    <property type="component" value="Unassembled WGS sequence"/>
</dbReference>
<dbReference type="GO" id="GO:0000209">
    <property type="term" value="P:protein polyubiquitination"/>
    <property type="evidence" value="ECO:0007669"/>
    <property type="project" value="TreeGrafter"/>
</dbReference>
<feature type="compositionally biased region" description="Polar residues" evidence="5">
    <location>
        <begin position="239"/>
        <end position="254"/>
    </location>
</feature>
<feature type="domain" description="U-box" evidence="7">
    <location>
        <begin position="271"/>
        <end position="351"/>
    </location>
</feature>
<evidence type="ECO:0000259" key="6">
    <source>
        <dbReference type="PROSITE" id="PS50089"/>
    </source>
</evidence>
<dbReference type="InterPro" id="IPR003613">
    <property type="entry name" value="Ubox_domain"/>
</dbReference>
<dbReference type="InterPro" id="IPR045696">
    <property type="entry name" value="Ubox5_N"/>
</dbReference>
<sequence>MLVNFALDCVGTTVSCDKVSTDGYECTNLVSSNWQERKKGFIAEHFIKPPVNITFSFPCNIEIYQVLVTPYVGQQLCSQVEIYSASRPVTSHKKSRGRLKSHIFTPESTPSLAIGASSQCLGSSSGDNTTVPLFYQISRVSVPNYGRISFTNPSSSFKNGTSDIIKDASFCPFQTTMQHFRREILTSSTHLSVRLVRTEHGSSVAVSNVDIWGLPALSLPPSVKDEVLGKFKSFLRPEPSSQNESIGLHTTSKTNETKISKEQQHEEKELVVQEEFIDPITCEVMSIPMLLPCGKNVDKSSLDRFFDCEEIYGRVPRDPFTGVVFSNTRKPLPNIALKSRIDQFLIKHSNNKATASVARTVDSHLRKRDVNGQRKMSIISSLVPLSMNSSSISHISCPSESKHIHCNISNEFNPSQKLFSVKKTCTNSLPAESNVYISSEKTPPSSSASASSSTKTEMSSSLADHSHKVELNAHEHKLRESLSSALTSLLGNSSSSKHFPENSSPSSEEINNFMKCSMCTELQPEHVVVYNSPCNHTICRQCLTNKNLSSAVIKCGDCGQQCKREDFVRKHFT</sequence>
<feature type="domain" description="RING-type" evidence="6">
    <location>
        <begin position="516"/>
        <end position="558"/>
    </location>
</feature>
<dbReference type="GO" id="GO:0031625">
    <property type="term" value="F:ubiquitin protein ligase binding"/>
    <property type="evidence" value="ECO:0007669"/>
    <property type="project" value="TreeGrafter"/>
</dbReference>
<dbReference type="InterPro" id="IPR039847">
    <property type="entry name" value="Ubox5"/>
</dbReference>
<keyword evidence="3" id="KW-0862">Zinc</keyword>
<dbReference type="AlphaFoldDB" id="A0AAV4DW81"/>
<dbReference type="InterPro" id="IPR001841">
    <property type="entry name" value="Znf_RING"/>
</dbReference>
<protein>
    <submittedName>
        <fullName evidence="8">RING finger protein 37</fullName>
    </submittedName>
</protein>
<feature type="region of interest" description="Disordered" evidence="5">
    <location>
        <begin position="436"/>
        <end position="466"/>
    </location>
</feature>
<keyword evidence="9" id="KW-1185">Reference proteome</keyword>
<dbReference type="InterPro" id="IPR013083">
    <property type="entry name" value="Znf_RING/FYVE/PHD"/>
</dbReference>
<feature type="region of interest" description="Disordered" evidence="5">
    <location>
        <begin position="238"/>
        <end position="265"/>
    </location>
</feature>
<accession>A0AAV4DW81</accession>
<dbReference type="SMART" id="SM00504">
    <property type="entry name" value="Ubox"/>
    <property type="match status" value="1"/>
</dbReference>
<reference evidence="8 9" key="1">
    <citation type="journal article" date="2021" name="Elife">
        <title>Chloroplast acquisition without the gene transfer in kleptoplastic sea slugs, Plakobranchus ocellatus.</title>
        <authorList>
            <person name="Maeda T."/>
            <person name="Takahashi S."/>
            <person name="Yoshida T."/>
            <person name="Shimamura S."/>
            <person name="Takaki Y."/>
            <person name="Nagai Y."/>
            <person name="Toyoda A."/>
            <person name="Suzuki Y."/>
            <person name="Arimoto A."/>
            <person name="Ishii H."/>
            <person name="Satoh N."/>
            <person name="Nishiyama T."/>
            <person name="Hasebe M."/>
            <person name="Maruyama T."/>
            <person name="Minagawa J."/>
            <person name="Obokata J."/>
            <person name="Shigenobu S."/>
        </authorList>
    </citation>
    <scope>NUCLEOTIDE SEQUENCE [LARGE SCALE GENOMIC DNA]</scope>
</reference>
<dbReference type="Gene3D" id="3.30.40.10">
    <property type="entry name" value="Zinc/RING finger domain, C3HC4 (zinc finger)"/>
    <property type="match status" value="2"/>
</dbReference>
<name>A0AAV4DW81_9GAST</name>
<dbReference type="InterPro" id="IPR039925">
    <property type="entry name" value="RNF37_RING-Ubox"/>
</dbReference>
<dbReference type="PANTHER" id="PTHR13492">
    <property type="entry name" value="RING FINGER PROTEIN 37"/>
    <property type="match status" value="1"/>
</dbReference>
<keyword evidence="1" id="KW-0479">Metal-binding</keyword>
<gene>
    <name evidence="8" type="ORF">PoB_007492000</name>
</gene>
<evidence type="ECO:0000259" key="7">
    <source>
        <dbReference type="PROSITE" id="PS51698"/>
    </source>
</evidence>
<evidence type="ECO:0000256" key="5">
    <source>
        <dbReference type="SAM" id="MobiDB-lite"/>
    </source>
</evidence>
<dbReference type="EMBL" id="BLXT01008389">
    <property type="protein sequence ID" value="GFO48415.1"/>
    <property type="molecule type" value="Genomic_DNA"/>
</dbReference>
<evidence type="ECO:0000256" key="4">
    <source>
        <dbReference type="PROSITE-ProRule" id="PRU00175"/>
    </source>
</evidence>
<dbReference type="PANTHER" id="PTHR13492:SF2">
    <property type="entry name" value="RING FINGER PROTEIN 37"/>
    <property type="match status" value="1"/>
</dbReference>
<evidence type="ECO:0000313" key="9">
    <source>
        <dbReference type="Proteomes" id="UP000735302"/>
    </source>
</evidence>
<evidence type="ECO:0000256" key="2">
    <source>
        <dbReference type="ARBA" id="ARBA00022771"/>
    </source>
</evidence>
<evidence type="ECO:0000313" key="8">
    <source>
        <dbReference type="EMBL" id="GFO48415.1"/>
    </source>
</evidence>
<evidence type="ECO:0000256" key="3">
    <source>
        <dbReference type="ARBA" id="ARBA00022833"/>
    </source>
</evidence>
<dbReference type="Pfam" id="PF04564">
    <property type="entry name" value="U-box"/>
    <property type="match status" value="1"/>
</dbReference>
<organism evidence="8 9">
    <name type="scientific">Plakobranchus ocellatus</name>
    <dbReference type="NCBI Taxonomy" id="259542"/>
    <lineage>
        <taxon>Eukaryota</taxon>
        <taxon>Metazoa</taxon>
        <taxon>Spiralia</taxon>
        <taxon>Lophotrochozoa</taxon>
        <taxon>Mollusca</taxon>
        <taxon>Gastropoda</taxon>
        <taxon>Heterobranchia</taxon>
        <taxon>Euthyneura</taxon>
        <taxon>Panpulmonata</taxon>
        <taxon>Sacoglossa</taxon>
        <taxon>Placobranchoidea</taxon>
        <taxon>Plakobranchidae</taxon>
        <taxon>Plakobranchus</taxon>
    </lineage>
</organism>
<keyword evidence="2 4" id="KW-0863">Zinc-finger</keyword>
<dbReference type="CDD" id="cd16660">
    <property type="entry name" value="RING-Ubox_RNF37"/>
    <property type="match status" value="1"/>
</dbReference>
<proteinExistence type="predicted"/>
<dbReference type="GO" id="GO:0005634">
    <property type="term" value="C:nucleus"/>
    <property type="evidence" value="ECO:0007669"/>
    <property type="project" value="TreeGrafter"/>
</dbReference>
<dbReference type="InterPro" id="IPR017907">
    <property type="entry name" value="Znf_RING_CS"/>
</dbReference>
<dbReference type="Pfam" id="PF19318">
    <property type="entry name" value="DUF5918"/>
    <property type="match status" value="1"/>
</dbReference>
<feature type="compositionally biased region" description="Low complexity" evidence="5">
    <location>
        <begin position="438"/>
        <end position="461"/>
    </location>
</feature>
<dbReference type="GO" id="GO:0034450">
    <property type="term" value="F:ubiquitin-ubiquitin ligase activity"/>
    <property type="evidence" value="ECO:0007669"/>
    <property type="project" value="TreeGrafter"/>
</dbReference>
<dbReference type="PROSITE" id="PS00518">
    <property type="entry name" value="ZF_RING_1"/>
    <property type="match status" value="1"/>
</dbReference>
<dbReference type="PROSITE" id="PS51698">
    <property type="entry name" value="U_BOX"/>
    <property type="match status" value="1"/>
</dbReference>
<dbReference type="SUPFAM" id="SSF57850">
    <property type="entry name" value="RING/U-box"/>
    <property type="match status" value="2"/>
</dbReference>
<dbReference type="PROSITE" id="PS50089">
    <property type="entry name" value="ZF_RING_2"/>
    <property type="match status" value="1"/>
</dbReference>
<feature type="compositionally biased region" description="Basic and acidic residues" evidence="5">
    <location>
        <begin position="255"/>
        <end position="265"/>
    </location>
</feature>
<comment type="caution">
    <text evidence="8">The sequence shown here is derived from an EMBL/GenBank/DDBJ whole genome shotgun (WGS) entry which is preliminary data.</text>
</comment>
<evidence type="ECO:0000256" key="1">
    <source>
        <dbReference type="ARBA" id="ARBA00022723"/>
    </source>
</evidence>
<dbReference type="GO" id="GO:0008270">
    <property type="term" value="F:zinc ion binding"/>
    <property type="evidence" value="ECO:0007669"/>
    <property type="project" value="UniProtKB-KW"/>
</dbReference>